<dbReference type="Gene3D" id="3.40.630.30">
    <property type="match status" value="1"/>
</dbReference>
<dbReference type="SUPFAM" id="SSF55729">
    <property type="entry name" value="Acyl-CoA N-acyltransferases (Nat)"/>
    <property type="match status" value="1"/>
</dbReference>
<comment type="caution">
    <text evidence="2">The sequence shown here is derived from an EMBL/GenBank/DDBJ whole genome shotgun (WGS) entry which is preliminary data.</text>
</comment>
<organism evidence="2 3">
    <name type="scientific">Marinicrinis lubricantis</name>
    <dbReference type="NCBI Taxonomy" id="2086470"/>
    <lineage>
        <taxon>Bacteria</taxon>
        <taxon>Bacillati</taxon>
        <taxon>Bacillota</taxon>
        <taxon>Bacilli</taxon>
        <taxon>Bacillales</taxon>
        <taxon>Paenibacillaceae</taxon>
    </lineage>
</organism>
<proteinExistence type="predicted"/>
<name>A0ABW1IR79_9BACL</name>
<dbReference type="GO" id="GO:0016746">
    <property type="term" value="F:acyltransferase activity"/>
    <property type="evidence" value="ECO:0007669"/>
    <property type="project" value="UniProtKB-KW"/>
</dbReference>
<dbReference type="EC" id="2.3.-.-" evidence="2"/>
<gene>
    <name evidence="2" type="ORF">ACFPXP_13870</name>
</gene>
<dbReference type="PANTHER" id="PTHR43610:SF1">
    <property type="entry name" value="N-ACETYLTRANSFERASE DOMAIN-CONTAINING PROTEIN"/>
    <property type="match status" value="1"/>
</dbReference>
<dbReference type="PANTHER" id="PTHR43610">
    <property type="entry name" value="BLL6696 PROTEIN"/>
    <property type="match status" value="1"/>
</dbReference>
<dbReference type="Pfam" id="PF13302">
    <property type="entry name" value="Acetyltransf_3"/>
    <property type="match status" value="1"/>
</dbReference>
<dbReference type="RefSeq" id="WP_379894882.1">
    <property type="nucleotide sequence ID" value="NZ_CBCSCT010000039.1"/>
</dbReference>
<keyword evidence="3" id="KW-1185">Reference proteome</keyword>
<evidence type="ECO:0000313" key="2">
    <source>
        <dbReference type="EMBL" id="MFC5987489.1"/>
    </source>
</evidence>
<keyword evidence="2" id="KW-0808">Transferase</keyword>
<evidence type="ECO:0000259" key="1">
    <source>
        <dbReference type="Pfam" id="PF13302"/>
    </source>
</evidence>
<sequence>MNIPDLLVLEGERIRIESLQSHHIPEMWDDSLSEEVWRYLPNHFRTTQAMQEIYSASLKSKELGLEHPFVVYDKQLQQYVGSTRFLNISLESRNLEIGWTWYLPMVWRTRVNTETKYLLLKYGFDELQLLRVQLKADTRNTRSNEAIERIGAVREGMLRKDRIMHDGYVRNSYIYSIVREEWPGVQERFEQVLLR</sequence>
<dbReference type="EMBL" id="JBHSQV010000164">
    <property type="protein sequence ID" value="MFC5987489.1"/>
    <property type="molecule type" value="Genomic_DNA"/>
</dbReference>
<evidence type="ECO:0000313" key="3">
    <source>
        <dbReference type="Proteomes" id="UP001596250"/>
    </source>
</evidence>
<keyword evidence="2" id="KW-0012">Acyltransferase</keyword>
<protein>
    <submittedName>
        <fullName evidence="2">GNAT family N-acetyltransferase</fullName>
        <ecNumber evidence="2">2.3.-.-</ecNumber>
    </submittedName>
</protein>
<feature type="domain" description="N-acetyltransferase" evidence="1">
    <location>
        <begin position="13"/>
        <end position="152"/>
    </location>
</feature>
<accession>A0ABW1IR79</accession>
<reference evidence="3" key="1">
    <citation type="journal article" date="2019" name="Int. J. Syst. Evol. Microbiol.">
        <title>The Global Catalogue of Microorganisms (GCM) 10K type strain sequencing project: providing services to taxonomists for standard genome sequencing and annotation.</title>
        <authorList>
            <consortium name="The Broad Institute Genomics Platform"/>
            <consortium name="The Broad Institute Genome Sequencing Center for Infectious Disease"/>
            <person name="Wu L."/>
            <person name="Ma J."/>
        </authorList>
    </citation>
    <scope>NUCLEOTIDE SEQUENCE [LARGE SCALE GENOMIC DNA]</scope>
    <source>
        <strain evidence="3">CCM 8749</strain>
    </source>
</reference>
<dbReference type="Proteomes" id="UP001596250">
    <property type="component" value="Unassembled WGS sequence"/>
</dbReference>
<dbReference type="InterPro" id="IPR016181">
    <property type="entry name" value="Acyl_CoA_acyltransferase"/>
</dbReference>
<dbReference type="InterPro" id="IPR000182">
    <property type="entry name" value="GNAT_dom"/>
</dbReference>